<feature type="transmembrane region" description="Helical" evidence="1">
    <location>
        <begin position="228"/>
        <end position="248"/>
    </location>
</feature>
<keyword evidence="1" id="KW-0472">Membrane</keyword>
<dbReference type="AlphaFoldDB" id="A0AAD1AQ31"/>
<accession>A0AAD1AQ31</accession>
<name>A0AAD1AQ31_LACCA</name>
<protein>
    <submittedName>
        <fullName evidence="2">Uncharacterized protein</fullName>
    </submittedName>
</protein>
<feature type="transmembrane region" description="Helical" evidence="1">
    <location>
        <begin position="62"/>
        <end position="80"/>
    </location>
</feature>
<evidence type="ECO:0000256" key="1">
    <source>
        <dbReference type="SAM" id="Phobius"/>
    </source>
</evidence>
<organism evidence="2 3">
    <name type="scientific">Lacticaseibacillus casei DSM 20011 = JCM 1134 = ATCC 393</name>
    <dbReference type="NCBI Taxonomy" id="1423732"/>
    <lineage>
        <taxon>Bacteria</taxon>
        <taxon>Bacillati</taxon>
        <taxon>Bacillota</taxon>
        <taxon>Bacilli</taxon>
        <taxon>Lactobacillales</taxon>
        <taxon>Lactobacillaceae</taxon>
        <taxon>Lacticaseibacillus</taxon>
    </lineage>
</organism>
<dbReference type="EMBL" id="AP012544">
    <property type="protein sequence ID" value="BAN73817.1"/>
    <property type="molecule type" value="Genomic_DNA"/>
</dbReference>
<dbReference type="Proteomes" id="UP000015560">
    <property type="component" value="Chromosome"/>
</dbReference>
<gene>
    <name evidence="2" type="ORF">LBCZ_0649</name>
</gene>
<feature type="transmembrane region" description="Helical" evidence="1">
    <location>
        <begin position="159"/>
        <end position="180"/>
    </location>
</feature>
<keyword evidence="1" id="KW-0812">Transmembrane</keyword>
<proteinExistence type="predicted"/>
<evidence type="ECO:0000313" key="2">
    <source>
        <dbReference type="EMBL" id="BAN73817.1"/>
    </source>
</evidence>
<evidence type="ECO:0000313" key="3">
    <source>
        <dbReference type="Proteomes" id="UP000015560"/>
    </source>
</evidence>
<keyword evidence="1" id="KW-1133">Transmembrane helix</keyword>
<reference evidence="2 3" key="1">
    <citation type="journal article" date="2013" name="PLoS ONE">
        <title>Genomic Adaptation of the Lactobacillus casei Group.</title>
        <authorList>
            <person name="Toh H."/>
            <person name="Oshima K."/>
            <person name="Nakano A."/>
            <person name="Takahata M."/>
            <person name="Murakami M."/>
            <person name="Takaki T."/>
            <person name="Nishiyama H."/>
            <person name="Igimi S."/>
            <person name="Hattori M."/>
            <person name="Morita H."/>
        </authorList>
    </citation>
    <scope>NUCLEOTIDE SEQUENCE [LARGE SCALE GENOMIC DNA]</scope>
    <source>
        <strain evidence="2 3">ATCC 393</strain>
    </source>
</reference>
<sequence length="274" mass="29993">MRESNPPDYHSQSICHALPQLYHHHGSEEKRGASGSLPWHNTIIMVCVFSLPLIYRSISAQLVLIHCSLLFLGVTPKYHAAAKSAFRFLRVYVAAEMSSISMVVPSGVSVSGPSQYLILSKRWCDCLGIAAMQLSHQSQNFCADDCLSSLSCAYEGRSAVLAAVPSPHALVIFGLIGAIMKPRSDRYLLSISSTAALSLSSLIDKSSITSATPYGIIILWIIKQRRALVVRFFICNHLILFQLAHIHIATPAISNMTAIIVSPPVAVYPQRYSL</sequence>